<proteinExistence type="predicted"/>
<feature type="transmembrane region" description="Helical" evidence="6">
    <location>
        <begin position="74"/>
        <end position="91"/>
    </location>
</feature>
<evidence type="ECO:0000256" key="2">
    <source>
        <dbReference type="ARBA" id="ARBA00022475"/>
    </source>
</evidence>
<dbReference type="PANTHER" id="PTHR39087">
    <property type="entry name" value="UPF0104 MEMBRANE PROTEIN MJ1595"/>
    <property type="match status" value="1"/>
</dbReference>
<sequence length="339" mass="36900">MKQLLKYLISLVVAGGLLWYVFKDINLDAMLVAIGQADYRPVALYGVLILVAHWSRAVRWGLLLEPVVGYRPSATNLTLAVLTGYFANLLIPRMGEVTRCGTLNRTDDVPVNVSFGTVVAERIFDVIMLVLLIGLTFVLEFGRLSTFLTEFLGSKFNLAKLQDNTGLVLGGALLLVGGAIAAWWLFGRYKDRLMQNPLLSKLIGFGMGLLDGLLSVRKLRSPGLFLFHTLLIWGMYYATMYVLFFAMPQTAKLGPLAGLTILTMGTIGMAAPTQGGLGAFNILVGSALALYGLSPQDGQTLATLMLLSQWLFVILYGGISFLIVLAKNRRAAVAESEVI</sequence>
<dbReference type="Pfam" id="PF03706">
    <property type="entry name" value="LPG_synthase_TM"/>
    <property type="match status" value="1"/>
</dbReference>
<dbReference type="EMBL" id="WELI01000003">
    <property type="protein sequence ID" value="KAB7731311.1"/>
    <property type="molecule type" value="Genomic_DNA"/>
</dbReference>
<feature type="transmembrane region" description="Helical" evidence="6">
    <location>
        <begin position="5"/>
        <end position="22"/>
    </location>
</feature>
<dbReference type="Proteomes" id="UP000488299">
    <property type="component" value="Unassembled WGS sequence"/>
</dbReference>
<dbReference type="NCBIfam" id="TIGR00374">
    <property type="entry name" value="flippase-like domain"/>
    <property type="match status" value="1"/>
</dbReference>
<evidence type="ECO:0000256" key="3">
    <source>
        <dbReference type="ARBA" id="ARBA00022692"/>
    </source>
</evidence>
<dbReference type="PANTHER" id="PTHR39087:SF2">
    <property type="entry name" value="UPF0104 MEMBRANE PROTEIN MJ1595"/>
    <property type="match status" value="1"/>
</dbReference>
<feature type="transmembrane region" description="Helical" evidence="6">
    <location>
        <begin position="123"/>
        <end position="144"/>
    </location>
</feature>
<keyword evidence="3 6" id="KW-0812">Transmembrane</keyword>
<evidence type="ECO:0000256" key="6">
    <source>
        <dbReference type="SAM" id="Phobius"/>
    </source>
</evidence>
<accession>A0A7J5U199</accession>
<feature type="transmembrane region" description="Helical" evidence="6">
    <location>
        <begin position="306"/>
        <end position="326"/>
    </location>
</feature>
<dbReference type="GO" id="GO:0005886">
    <property type="term" value="C:plasma membrane"/>
    <property type="evidence" value="ECO:0007669"/>
    <property type="project" value="UniProtKB-SubCell"/>
</dbReference>
<keyword evidence="2" id="KW-1003">Cell membrane</keyword>
<evidence type="ECO:0000256" key="4">
    <source>
        <dbReference type="ARBA" id="ARBA00022989"/>
    </source>
</evidence>
<feature type="transmembrane region" description="Helical" evidence="6">
    <location>
        <begin position="165"/>
        <end position="186"/>
    </location>
</feature>
<keyword evidence="5 6" id="KW-0472">Membrane</keyword>
<evidence type="ECO:0000313" key="7">
    <source>
        <dbReference type="EMBL" id="KAB7731311.1"/>
    </source>
</evidence>
<evidence type="ECO:0000256" key="5">
    <source>
        <dbReference type="ARBA" id="ARBA00023136"/>
    </source>
</evidence>
<feature type="transmembrane region" description="Helical" evidence="6">
    <location>
        <begin position="253"/>
        <end position="270"/>
    </location>
</feature>
<dbReference type="InterPro" id="IPR022791">
    <property type="entry name" value="L-PG_synthase/AglD"/>
</dbReference>
<reference evidence="7 8" key="1">
    <citation type="submission" date="2019-10" db="EMBL/GenBank/DDBJ databases">
        <title>Rudanella paleaurantiibacter sp. nov., isolated from sludge.</title>
        <authorList>
            <person name="Xu S.Q."/>
        </authorList>
    </citation>
    <scope>NUCLEOTIDE SEQUENCE [LARGE SCALE GENOMIC DNA]</scope>
    <source>
        <strain evidence="7 8">HX-22-17</strain>
    </source>
</reference>
<evidence type="ECO:0000256" key="1">
    <source>
        <dbReference type="ARBA" id="ARBA00004651"/>
    </source>
</evidence>
<evidence type="ECO:0000313" key="8">
    <source>
        <dbReference type="Proteomes" id="UP000488299"/>
    </source>
</evidence>
<dbReference type="RefSeq" id="WP_152124287.1">
    <property type="nucleotide sequence ID" value="NZ_WELI01000003.1"/>
</dbReference>
<keyword evidence="8" id="KW-1185">Reference proteome</keyword>
<organism evidence="7 8">
    <name type="scientific">Rudanella paleaurantiibacter</name>
    <dbReference type="NCBI Taxonomy" id="2614655"/>
    <lineage>
        <taxon>Bacteria</taxon>
        <taxon>Pseudomonadati</taxon>
        <taxon>Bacteroidota</taxon>
        <taxon>Cytophagia</taxon>
        <taxon>Cytophagales</taxon>
        <taxon>Cytophagaceae</taxon>
        <taxon>Rudanella</taxon>
    </lineage>
</organism>
<name>A0A7J5U199_9BACT</name>
<comment type="caution">
    <text evidence="7">The sequence shown here is derived from an EMBL/GenBank/DDBJ whole genome shotgun (WGS) entry which is preliminary data.</text>
</comment>
<feature type="transmembrane region" description="Helical" evidence="6">
    <location>
        <begin position="223"/>
        <end position="247"/>
    </location>
</feature>
<dbReference type="AlphaFoldDB" id="A0A7J5U199"/>
<feature type="transmembrane region" description="Helical" evidence="6">
    <location>
        <begin position="42"/>
        <end position="62"/>
    </location>
</feature>
<protein>
    <submittedName>
        <fullName evidence="7">Flippase-like domain-containing protein</fullName>
    </submittedName>
</protein>
<comment type="subcellular location">
    <subcellularLocation>
        <location evidence="1">Cell membrane</location>
        <topology evidence="1">Multi-pass membrane protein</topology>
    </subcellularLocation>
</comment>
<gene>
    <name evidence="7" type="ORF">F5984_10975</name>
</gene>
<keyword evidence="4 6" id="KW-1133">Transmembrane helix</keyword>